<accession>A0AAW1S5H7</accession>
<reference evidence="7 8" key="1">
    <citation type="journal article" date="2024" name="Nat. Commun.">
        <title>Phylogenomics reveals the evolutionary origins of lichenization in chlorophyte algae.</title>
        <authorList>
            <person name="Puginier C."/>
            <person name="Libourel C."/>
            <person name="Otte J."/>
            <person name="Skaloud P."/>
            <person name="Haon M."/>
            <person name="Grisel S."/>
            <person name="Petersen M."/>
            <person name="Berrin J.G."/>
            <person name="Delaux P.M."/>
            <person name="Dal Grande F."/>
            <person name="Keller J."/>
        </authorList>
    </citation>
    <scope>NUCLEOTIDE SEQUENCE [LARGE SCALE GENOMIC DNA]</scope>
    <source>
        <strain evidence="7 8">SAG 245.80</strain>
    </source>
</reference>
<evidence type="ECO:0000256" key="6">
    <source>
        <dbReference type="SAM" id="MobiDB-lite"/>
    </source>
</evidence>
<keyword evidence="4 5" id="KW-0539">Nucleus</keyword>
<protein>
    <recommendedName>
        <fullName evidence="5">Ribosome biogenesis regulatory protein</fullName>
    </recommendedName>
</protein>
<keyword evidence="3 5" id="KW-0690">Ribosome biogenesis</keyword>
<name>A0AAW1S5H7_9CHLO</name>
<evidence type="ECO:0000256" key="3">
    <source>
        <dbReference type="ARBA" id="ARBA00022517"/>
    </source>
</evidence>
<comment type="similarity">
    <text evidence="2 5">Belongs to the RRS1 family.</text>
</comment>
<comment type="subcellular location">
    <subcellularLocation>
        <location evidence="1 5">Nucleus</location>
    </subcellularLocation>
</comment>
<evidence type="ECO:0000256" key="4">
    <source>
        <dbReference type="ARBA" id="ARBA00023242"/>
    </source>
</evidence>
<organism evidence="7 8">
    <name type="scientific">Elliptochloris bilobata</name>
    <dbReference type="NCBI Taxonomy" id="381761"/>
    <lineage>
        <taxon>Eukaryota</taxon>
        <taxon>Viridiplantae</taxon>
        <taxon>Chlorophyta</taxon>
        <taxon>core chlorophytes</taxon>
        <taxon>Trebouxiophyceae</taxon>
        <taxon>Trebouxiophyceae incertae sedis</taxon>
        <taxon>Elliptochloris clade</taxon>
        <taxon>Elliptochloris</taxon>
    </lineage>
</organism>
<feature type="region of interest" description="Disordered" evidence="6">
    <location>
        <begin position="245"/>
        <end position="280"/>
    </location>
</feature>
<evidence type="ECO:0000256" key="5">
    <source>
        <dbReference type="RuleBase" id="RU364132"/>
    </source>
</evidence>
<evidence type="ECO:0000313" key="8">
    <source>
        <dbReference type="Proteomes" id="UP001445335"/>
    </source>
</evidence>
<comment type="caution">
    <text evidence="7">The sequence shown here is derived from an EMBL/GenBank/DDBJ whole genome shotgun (WGS) entry which is preliminary data.</text>
</comment>
<proteinExistence type="inferred from homology"/>
<gene>
    <name evidence="7" type="ORF">WJX81_005502</name>
</gene>
<sequence length="395" mass="42391">MAFFVEAEARPADTAQQPLKVTAEQLGVKQGEEFEGGLDYDLGNMMACDPSPVDAERLRADPSLACLEMATRITQSLVARLFELPSEAAPVGRIAQLPPPTHPLPRHKPLPAARAPTRWEAFAAKKGIQKKKRPTTVWDEDAGEWRRRHGYKRASDAKEVPIIEASAEDKEGEDPFTRAHAEKRERVKAQAGRQLANAKASAKAMGARAPPLAAALPPTLQLAASLPEHGRGRPVKRREIRDDIKAASRQAGVSTASGGKFDAVLPGEKPGERAAPGKCKRPLVDKVADRSGTENTKVLGMVDKILRERADDILDVGRAVRGLEGERRAERSAAKASAADADEPAAKKRRPFPNSTKGQRFAPIARASAAAASHRMVVAGALALAMQSFSCGCTT</sequence>
<evidence type="ECO:0000256" key="2">
    <source>
        <dbReference type="ARBA" id="ARBA00010077"/>
    </source>
</evidence>
<evidence type="ECO:0000313" key="7">
    <source>
        <dbReference type="EMBL" id="KAK9841014.1"/>
    </source>
</evidence>
<dbReference type="EMBL" id="JALJOU010000011">
    <property type="protein sequence ID" value="KAK9841014.1"/>
    <property type="molecule type" value="Genomic_DNA"/>
</dbReference>
<dbReference type="Pfam" id="PF04939">
    <property type="entry name" value="RRS1"/>
    <property type="match status" value="1"/>
</dbReference>
<keyword evidence="8" id="KW-1185">Reference proteome</keyword>
<dbReference type="InterPro" id="IPR007023">
    <property type="entry name" value="Ribosom_reg"/>
</dbReference>
<evidence type="ECO:0000256" key="1">
    <source>
        <dbReference type="ARBA" id="ARBA00004123"/>
    </source>
</evidence>
<comment type="function">
    <text evidence="5">Involved in ribosomal large subunit assembly.</text>
</comment>
<dbReference type="GO" id="GO:0042254">
    <property type="term" value="P:ribosome biogenesis"/>
    <property type="evidence" value="ECO:0007669"/>
    <property type="project" value="UniProtKB-KW"/>
</dbReference>
<dbReference type="GO" id="GO:0005634">
    <property type="term" value="C:nucleus"/>
    <property type="evidence" value="ECO:0007669"/>
    <property type="project" value="UniProtKB-SubCell"/>
</dbReference>
<feature type="region of interest" description="Disordered" evidence="6">
    <location>
        <begin position="324"/>
        <end position="361"/>
    </location>
</feature>
<feature type="compositionally biased region" description="Basic and acidic residues" evidence="6">
    <location>
        <begin position="324"/>
        <end position="333"/>
    </location>
</feature>
<dbReference type="AlphaFoldDB" id="A0AAW1S5H7"/>
<dbReference type="Proteomes" id="UP001445335">
    <property type="component" value="Unassembled WGS sequence"/>
</dbReference>